<dbReference type="EMBL" id="CP133787">
    <property type="protein sequence ID" value="WMX70389.1"/>
    <property type="molecule type" value="Genomic_DNA"/>
</dbReference>
<reference evidence="1" key="1">
    <citation type="journal article" date="2022" name="Microbiol. Spectr.">
        <title>Optimizing Conditions in the Acid Tolerance Test for Potential Probiotics Using Response Surface Methodology.</title>
        <authorList>
            <person name="Ko H.I."/>
            <person name="Jeong C.H."/>
            <person name="Hong S.W."/>
            <person name="Eun J.B."/>
            <person name="Kim T.W."/>
        </authorList>
    </citation>
    <scope>NUCLEOTIDE SEQUENCE</scope>
    <source>
        <strain evidence="1">KCKM 0438</strain>
    </source>
</reference>
<gene>
    <name evidence="1" type="ORF">RF668_10880</name>
</gene>
<dbReference type="Proteomes" id="UP001254658">
    <property type="component" value="Chromosome"/>
</dbReference>
<sequence length="116" mass="12871">MKTVLGDLPWIDLTPFSDFEMDSSSRLRAKVVSDMLIIDIYNVICPDIEAGHPEGVIRTMPPMYKPIESTDITSIHGKEFICEIIYGPYSETLALIPSKAVSKGDILNAQVTLPMN</sequence>
<evidence type="ECO:0000313" key="1">
    <source>
        <dbReference type="EMBL" id="WMX70389.1"/>
    </source>
</evidence>
<accession>A0AAX4A9V9</accession>
<proteinExistence type="predicted"/>
<dbReference type="RefSeq" id="WP_043734771.1">
    <property type="nucleotide sequence ID" value="NZ_CP070856.1"/>
</dbReference>
<reference evidence="1" key="2">
    <citation type="submission" date="2023-09" db="EMBL/GenBank/DDBJ databases">
        <authorList>
            <person name="Kim T.W."/>
        </authorList>
    </citation>
    <scope>NUCLEOTIDE SEQUENCE</scope>
    <source>
        <strain evidence="1">KCKM 0438</strain>
    </source>
</reference>
<name>A0AAX4A9V9_LACLC</name>
<dbReference type="AlphaFoldDB" id="A0AAX4A9V9"/>
<evidence type="ECO:0000313" key="2">
    <source>
        <dbReference type="Proteomes" id="UP001254658"/>
    </source>
</evidence>
<protein>
    <submittedName>
        <fullName evidence="1">Uncharacterized protein</fullName>
    </submittedName>
</protein>
<organism evidence="1 2">
    <name type="scientific">Lactococcus lactis subsp. cremoris</name>
    <name type="common">Streptococcus cremoris</name>
    <dbReference type="NCBI Taxonomy" id="1359"/>
    <lineage>
        <taxon>Bacteria</taxon>
        <taxon>Bacillati</taxon>
        <taxon>Bacillota</taxon>
        <taxon>Bacilli</taxon>
        <taxon>Lactobacillales</taxon>
        <taxon>Streptococcaceae</taxon>
        <taxon>Lactococcus</taxon>
    </lineage>
</organism>